<protein>
    <submittedName>
        <fullName evidence="2">VOC family protein</fullName>
    </submittedName>
</protein>
<dbReference type="RefSeq" id="WP_171832805.1">
    <property type="nucleotide sequence ID" value="NZ_CP053708.1"/>
</dbReference>
<dbReference type="SUPFAM" id="SSF54593">
    <property type="entry name" value="Glyoxalase/Bleomycin resistance protein/Dihydroxybiphenyl dioxygenase"/>
    <property type="match status" value="1"/>
</dbReference>
<feature type="domain" description="VOC" evidence="1">
    <location>
        <begin position="2"/>
        <end position="117"/>
    </location>
</feature>
<dbReference type="KEGG" id="lck:HN018_01130"/>
<evidence type="ECO:0000313" key="3">
    <source>
        <dbReference type="Proteomes" id="UP000500767"/>
    </source>
</evidence>
<dbReference type="InterPro" id="IPR004360">
    <property type="entry name" value="Glyas_Fos-R_dOase_dom"/>
</dbReference>
<proteinExistence type="predicted"/>
<dbReference type="Gene3D" id="3.10.180.10">
    <property type="entry name" value="2,3-Dihydroxybiphenyl 1,2-Dioxygenase, domain 1"/>
    <property type="match status" value="1"/>
</dbReference>
<gene>
    <name evidence="2" type="ORF">HN018_01130</name>
</gene>
<dbReference type="InterPro" id="IPR029068">
    <property type="entry name" value="Glyas_Bleomycin-R_OHBP_Dase"/>
</dbReference>
<dbReference type="EMBL" id="CP053708">
    <property type="protein sequence ID" value="QKE88842.1"/>
    <property type="molecule type" value="Genomic_DNA"/>
</dbReference>
<evidence type="ECO:0000259" key="1">
    <source>
        <dbReference type="PROSITE" id="PS51819"/>
    </source>
</evidence>
<evidence type="ECO:0000313" key="2">
    <source>
        <dbReference type="EMBL" id="QKE88842.1"/>
    </source>
</evidence>
<organism evidence="2 3">
    <name type="scientific">Lichenicola cladoniae</name>
    <dbReference type="NCBI Taxonomy" id="1484109"/>
    <lineage>
        <taxon>Bacteria</taxon>
        <taxon>Pseudomonadati</taxon>
        <taxon>Pseudomonadota</taxon>
        <taxon>Alphaproteobacteria</taxon>
        <taxon>Acetobacterales</taxon>
        <taxon>Acetobacteraceae</taxon>
        <taxon>Lichenicola</taxon>
    </lineage>
</organism>
<reference evidence="2 3" key="1">
    <citation type="journal article" date="2014" name="World J. Microbiol. Biotechnol.">
        <title>Biodiversity and physiological characteristics of Antarctic and Arctic lichens-associated bacteria.</title>
        <authorList>
            <person name="Lee Y.M."/>
            <person name="Kim E.H."/>
            <person name="Lee H.K."/>
            <person name="Hong S.G."/>
        </authorList>
    </citation>
    <scope>NUCLEOTIDE SEQUENCE [LARGE SCALE GENOMIC DNA]</scope>
    <source>
        <strain evidence="2 3">PAMC 26569</strain>
    </source>
</reference>
<name>A0A6M8HGR9_9PROT</name>
<accession>A0A6M8HGR9</accession>
<dbReference type="AlphaFoldDB" id="A0A6M8HGR9"/>
<dbReference type="PROSITE" id="PS51819">
    <property type="entry name" value="VOC"/>
    <property type="match status" value="1"/>
</dbReference>
<dbReference type="InterPro" id="IPR037523">
    <property type="entry name" value="VOC_core"/>
</dbReference>
<keyword evidence="3" id="KW-1185">Reference proteome</keyword>
<dbReference type="Pfam" id="PF00903">
    <property type="entry name" value="Glyoxalase"/>
    <property type="match status" value="1"/>
</dbReference>
<dbReference type="Proteomes" id="UP000500767">
    <property type="component" value="Chromosome"/>
</dbReference>
<sequence>MTADYTITFFYYDDLNVVIPFYEQTLGFELVLDQGMARIYRIGGGSYFGIVDGNRGHLHHQPNSAVLLTIVVDDVIAWHNRLRQDGVPGMSEILFGRFCEHFFFEDPSGYAIEVQRFRDPAVAALFHTAGPSRS</sequence>